<dbReference type="GO" id="GO:0016780">
    <property type="term" value="F:phosphotransferase activity, for other substituted phosphate groups"/>
    <property type="evidence" value="ECO:0007669"/>
    <property type="project" value="TreeGrafter"/>
</dbReference>
<accession>R2P2N5</accession>
<evidence type="ECO:0000313" key="7">
    <source>
        <dbReference type="Proteomes" id="UP000014148"/>
    </source>
</evidence>
<dbReference type="PANTHER" id="PTHR30576">
    <property type="entry name" value="COLANIC BIOSYNTHESIS UDP-GLUCOSE LIPID CARRIER TRANSFERASE"/>
    <property type="match status" value="1"/>
</dbReference>
<evidence type="ECO:0000313" key="6">
    <source>
        <dbReference type="Proteomes" id="UP000013783"/>
    </source>
</evidence>
<dbReference type="Proteomes" id="UP000013783">
    <property type="component" value="Unassembled WGS sequence"/>
</dbReference>
<dbReference type="PATRIC" id="fig|1158601.3.peg.2071"/>
<proteinExistence type="inferred from homology"/>
<evidence type="ECO:0000256" key="2">
    <source>
        <dbReference type="SAM" id="Phobius"/>
    </source>
</evidence>
<sequence length="255" mass="29217">MNDASNFLINSLLGGLIMKSEKTFGDVNSLNNRTFSNQGDSKVIWLDKGKIENQKGYDLIKRIIDLVLGCLGLVFISPIMLWVAYKIRKEDPNGSVIFAQKRVGRNGKLFTMYKFRSMCSDAEKQLDSLLDKNEIKGAMFKIQEDPRVTEFGKFIRRTSLDELPQLLNVIKGDMSLIGPRPPLQREVAEYTQYDMQRLLVKPGCSGLWQVSGRNDVHFKEMVDFDIDYIQRRGIRYDISLIVKTVKVMMKPDGAY</sequence>
<keyword evidence="2" id="KW-0812">Transmembrane</keyword>
<reference evidence="5 7" key="2">
    <citation type="submission" date="2013-03" db="EMBL/GenBank/DDBJ databases">
        <title>The Genome Sequence of Enterococcus malodoratus ATCC_43197 (PacBio/Illumina hybrid assembly).</title>
        <authorList>
            <consortium name="The Broad Institute Genomics Platform"/>
            <consortium name="The Broad Institute Genome Sequencing Center for Infectious Disease"/>
            <person name="Earl A."/>
            <person name="Russ C."/>
            <person name="Gilmore M."/>
            <person name="Surin D."/>
            <person name="Walker B."/>
            <person name="Young S."/>
            <person name="Zeng Q."/>
            <person name="Gargeya S."/>
            <person name="Fitzgerald M."/>
            <person name="Haas B."/>
            <person name="Abouelleil A."/>
            <person name="Allen A.W."/>
            <person name="Alvarado L."/>
            <person name="Arachchi H.M."/>
            <person name="Berlin A.M."/>
            <person name="Chapman S.B."/>
            <person name="Gainer-Dewar J."/>
            <person name="Goldberg J."/>
            <person name="Griggs A."/>
            <person name="Gujja S."/>
            <person name="Hansen M."/>
            <person name="Howarth C."/>
            <person name="Imamovic A."/>
            <person name="Ireland A."/>
            <person name="Larimer J."/>
            <person name="McCowan C."/>
            <person name="Murphy C."/>
            <person name="Pearson M."/>
            <person name="Poon T.W."/>
            <person name="Priest M."/>
            <person name="Roberts A."/>
            <person name="Saif S."/>
            <person name="Shea T."/>
            <person name="Sisk P."/>
            <person name="Sykes S."/>
            <person name="Wortman J."/>
            <person name="Nusbaum C."/>
            <person name="Birren B."/>
        </authorList>
    </citation>
    <scope>NUCLEOTIDE SEQUENCE [LARGE SCALE GENOMIC DNA]</scope>
    <source>
        <strain evidence="5 7">ATCC 43197</strain>
    </source>
</reference>
<reference evidence="4 6" key="1">
    <citation type="submission" date="2013-02" db="EMBL/GenBank/DDBJ databases">
        <title>The Genome Sequence of Enterococcus malodoratus ATCC_43197.</title>
        <authorList>
            <consortium name="The Broad Institute Genome Sequencing Platform"/>
            <consortium name="The Broad Institute Genome Sequencing Center for Infectious Disease"/>
            <person name="Earl A.M."/>
            <person name="Gilmore M.S."/>
            <person name="Lebreton F."/>
            <person name="Walker B."/>
            <person name="Young S.K."/>
            <person name="Zeng Q."/>
            <person name="Gargeya S."/>
            <person name="Fitzgerald M."/>
            <person name="Haas B."/>
            <person name="Abouelleil A."/>
            <person name="Alvarado L."/>
            <person name="Arachchi H.M."/>
            <person name="Berlin A.M."/>
            <person name="Chapman S.B."/>
            <person name="Dewar J."/>
            <person name="Goldberg J."/>
            <person name="Griggs A."/>
            <person name="Gujja S."/>
            <person name="Hansen M."/>
            <person name="Howarth C."/>
            <person name="Imamovic A."/>
            <person name="Larimer J."/>
            <person name="McCowan C."/>
            <person name="Murphy C."/>
            <person name="Neiman D."/>
            <person name="Pearson M."/>
            <person name="Priest M."/>
            <person name="Roberts A."/>
            <person name="Saif S."/>
            <person name="Shea T."/>
            <person name="Sisk P."/>
            <person name="Sykes S."/>
            <person name="Wortman J."/>
            <person name="Nusbaum C."/>
            <person name="Birren B."/>
        </authorList>
    </citation>
    <scope>NUCLEOTIDE SEQUENCE [LARGE SCALE GENOMIC DNA]</scope>
    <source>
        <strain evidence="4 6">ATCC 43197</strain>
    </source>
</reference>
<feature type="domain" description="Bacterial sugar transferase" evidence="3">
    <location>
        <begin position="61"/>
        <end position="250"/>
    </location>
</feature>
<dbReference type="STRING" id="71451.RV07_GL004290"/>
<name>R2P2N5_9ENTE</name>
<dbReference type="PANTHER" id="PTHR30576:SF10">
    <property type="entry name" value="SLL5057 PROTEIN"/>
    <property type="match status" value="1"/>
</dbReference>
<evidence type="ECO:0000256" key="1">
    <source>
        <dbReference type="ARBA" id="ARBA00006464"/>
    </source>
</evidence>
<keyword evidence="2" id="KW-0472">Membrane</keyword>
<protein>
    <recommendedName>
        <fullName evidence="3">Bacterial sugar transferase domain-containing protein</fullName>
    </recommendedName>
</protein>
<gene>
    <name evidence="5" type="ORF">I585_03320</name>
    <name evidence="4" type="ORF">UAI_02100</name>
</gene>
<dbReference type="AlphaFoldDB" id="R2P2N5"/>
<evidence type="ECO:0000259" key="3">
    <source>
        <dbReference type="Pfam" id="PF02397"/>
    </source>
</evidence>
<organism evidence="4 6">
    <name type="scientific">Enterococcus malodoratus ATCC 43197</name>
    <dbReference type="NCBI Taxonomy" id="1158601"/>
    <lineage>
        <taxon>Bacteria</taxon>
        <taxon>Bacillati</taxon>
        <taxon>Bacillota</taxon>
        <taxon>Bacilli</taxon>
        <taxon>Lactobacillales</taxon>
        <taxon>Enterococcaceae</taxon>
        <taxon>Enterococcus</taxon>
    </lineage>
</organism>
<keyword evidence="7" id="KW-1185">Reference proteome</keyword>
<dbReference type="Proteomes" id="UP000014148">
    <property type="component" value="Unassembled WGS sequence"/>
</dbReference>
<dbReference type="Pfam" id="PF02397">
    <property type="entry name" value="Bac_transf"/>
    <property type="match status" value="1"/>
</dbReference>
<comment type="similarity">
    <text evidence="1">Belongs to the bacterial sugar transferase family.</text>
</comment>
<evidence type="ECO:0000313" key="4">
    <source>
        <dbReference type="EMBL" id="EOH77463.1"/>
    </source>
</evidence>
<keyword evidence="2" id="KW-1133">Transmembrane helix</keyword>
<dbReference type="InterPro" id="IPR003362">
    <property type="entry name" value="Bact_transf"/>
</dbReference>
<evidence type="ECO:0000313" key="5">
    <source>
        <dbReference type="EMBL" id="EOT64123.1"/>
    </source>
</evidence>
<comment type="caution">
    <text evidence="4">The sequence shown here is derived from an EMBL/GenBank/DDBJ whole genome shotgun (WGS) entry which is preliminary data.</text>
</comment>
<feature type="transmembrane region" description="Helical" evidence="2">
    <location>
        <begin position="63"/>
        <end position="85"/>
    </location>
</feature>
<dbReference type="EMBL" id="AJAK01000015">
    <property type="protein sequence ID" value="EOH77463.1"/>
    <property type="molecule type" value="Genomic_DNA"/>
</dbReference>
<dbReference type="EMBL" id="ASWA01000004">
    <property type="protein sequence ID" value="EOT64123.1"/>
    <property type="molecule type" value="Genomic_DNA"/>
</dbReference>
<dbReference type="eggNOG" id="COG2148">
    <property type="taxonomic scope" value="Bacteria"/>
</dbReference>